<dbReference type="GO" id="GO:0016987">
    <property type="term" value="F:sigma factor activity"/>
    <property type="evidence" value="ECO:0007669"/>
    <property type="project" value="UniProtKB-KW"/>
</dbReference>
<protein>
    <submittedName>
        <fullName evidence="8">RNA polymerase sigma-70 factor (ECF subfamily)</fullName>
    </submittedName>
</protein>
<dbReference type="InterPro" id="IPR013249">
    <property type="entry name" value="RNA_pol_sigma70_r4_t2"/>
</dbReference>
<dbReference type="GO" id="GO:0006352">
    <property type="term" value="P:DNA-templated transcription initiation"/>
    <property type="evidence" value="ECO:0007669"/>
    <property type="project" value="InterPro"/>
</dbReference>
<dbReference type="InterPro" id="IPR007627">
    <property type="entry name" value="RNA_pol_sigma70_r2"/>
</dbReference>
<feature type="domain" description="RNA polymerase sigma-70 region 2" evidence="5">
    <location>
        <begin position="11"/>
        <end position="77"/>
    </location>
</feature>
<evidence type="ECO:0000259" key="5">
    <source>
        <dbReference type="Pfam" id="PF04542"/>
    </source>
</evidence>
<dbReference type="RefSeq" id="WP_311771063.1">
    <property type="nucleotide sequence ID" value="NZ_JACHJQ010000003.1"/>
</dbReference>
<keyword evidence="2" id="KW-0805">Transcription regulation</keyword>
<evidence type="ECO:0000256" key="2">
    <source>
        <dbReference type="ARBA" id="ARBA00023015"/>
    </source>
</evidence>
<dbReference type="SUPFAM" id="SSF88659">
    <property type="entry name" value="Sigma3 and sigma4 domains of RNA polymerase sigma factors"/>
    <property type="match status" value="1"/>
</dbReference>
<feature type="domain" description="RNA polymerase sigma factor 70 region 4 type 2" evidence="6">
    <location>
        <begin position="107"/>
        <end position="155"/>
    </location>
</feature>
<keyword evidence="9" id="KW-1185">Reference proteome</keyword>
<organism evidence="8 9">
    <name type="scientific">Actinophytocola algeriensis</name>
    <dbReference type="NCBI Taxonomy" id="1768010"/>
    <lineage>
        <taxon>Bacteria</taxon>
        <taxon>Bacillati</taxon>
        <taxon>Actinomycetota</taxon>
        <taxon>Actinomycetes</taxon>
        <taxon>Pseudonocardiales</taxon>
        <taxon>Pseudonocardiaceae</taxon>
    </lineage>
</organism>
<keyword evidence="3" id="KW-0731">Sigma factor</keyword>
<evidence type="ECO:0000256" key="1">
    <source>
        <dbReference type="ARBA" id="ARBA00010641"/>
    </source>
</evidence>
<feature type="domain" description="DUF6596" evidence="7">
    <location>
        <begin position="168"/>
        <end position="268"/>
    </location>
</feature>
<evidence type="ECO:0000256" key="3">
    <source>
        <dbReference type="ARBA" id="ARBA00023082"/>
    </source>
</evidence>
<dbReference type="SUPFAM" id="SSF88946">
    <property type="entry name" value="Sigma2 domain of RNA polymerase sigma factors"/>
    <property type="match status" value="1"/>
</dbReference>
<name>A0A7W7VDW6_9PSEU</name>
<evidence type="ECO:0000313" key="8">
    <source>
        <dbReference type="EMBL" id="MBB4906631.1"/>
    </source>
</evidence>
<comment type="caution">
    <text evidence="8">The sequence shown here is derived from an EMBL/GenBank/DDBJ whole genome shotgun (WGS) entry which is preliminary data.</text>
</comment>
<dbReference type="InterPro" id="IPR046531">
    <property type="entry name" value="DUF6596"/>
</dbReference>
<dbReference type="AlphaFoldDB" id="A0A7W7VDW6"/>
<dbReference type="Gene3D" id="1.10.1740.10">
    <property type="match status" value="1"/>
</dbReference>
<dbReference type="PANTHER" id="PTHR47756">
    <property type="entry name" value="BLL6612 PROTEIN-RELATED"/>
    <property type="match status" value="1"/>
</dbReference>
<dbReference type="GO" id="GO:0003677">
    <property type="term" value="F:DNA binding"/>
    <property type="evidence" value="ECO:0007669"/>
    <property type="project" value="InterPro"/>
</dbReference>
<evidence type="ECO:0000256" key="4">
    <source>
        <dbReference type="ARBA" id="ARBA00023163"/>
    </source>
</evidence>
<evidence type="ECO:0000259" key="6">
    <source>
        <dbReference type="Pfam" id="PF08281"/>
    </source>
</evidence>
<proteinExistence type="inferred from homology"/>
<reference evidence="8 9" key="1">
    <citation type="submission" date="2020-08" db="EMBL/GenBank/DDBJ databases">
        <title>Genomic Encyclopedia of Type Strains, Phase III (KMG-III): the genomes of soil and plant-associated and newly described type strains.</title>
        <authorList>
            <person name="Whitman W."/>
        </authorList>
    </citation>
    <scope>NUCLEOTIDE SEQUENCE [LARGE SCALE GENOMIC DNA]</scope>
    <source>
        <strain evidence="8 9">CECT 8960</strain>
    </source>
</reference>
<dbReference type="InterPro" id="IPR013325">
    <property type="entry name" value="RNA_pol_sigma_r2"/>
</dbReference>
<dbReference type="InterPro" id="IPR013324">
    <property type="entry name" value="RNA_pol_sigma_r3/r4-like"/>
</dbReference>
<dbReference type="PANTHER" id="PTHR47756:SF2">
    <property type="entry name" value="BLL6612 PROTEIN"/>
    <property type="match status" value="1"/>
</dbReference>
<accession>A0A7W7VDW6</accession>
<evidence type="ECO:0000313" key="9">
    <source>
        <dbReference type="Proteomes" id="UP000520767"/>
    </source>
</evidence>
<evidence type="ECO:0000259" key="7">
    <source>
        <dbReference type="Pfam" id="PF20239"/>
    </source>
</evidence>
<keyword evidence="4" id="KW-0804">Transcription</keyword>
<dbReference type="Pfam" id="PF08281">
    <property type="entry name" value="Sigma70_r4_2"/>
    <property type="match status" value="1"/>
</dbReference>
<dbReference type="EMBL" id="JACHJQ010000003">
    <property type="protein sequence ID" value="MBB4906631.1"/>
    <property type="molecule type" value="Genomic_DNA"/>
</dbReference>
<dbReference type="Pfam" id="PF20239">
    <property type="entry name" value="DUF6596"/>
    <property type="match status" value="1"/>
</dbReference>
<dbReference type="Proteomes" id="UP000520767">
    <property type="component" value="Unassembled WGS sequence"/>
</dbReference>
<dbReference type="Pfam" id="PF04542">
    <property type="entry name" value="Sigma70_r2"/>
    <property type="match status" value="1"/>
</dbReference>
<comment type="similarity">
    <text evidence="1">Belongs to the sigma-70 factor family. ECF subfamily.</text>
</comment>
<sequence length="392" mass="42645">MDNSRVVVERLFRRSAGRITATLVRVLGPAHLDVVEDAVQEALLRALNRWPFTGVPENPAGWLFTVARNHVLAAVRHDEVVRARLPVLASDDVAELPDGDDELALVFLCCHPRLAVASQVALTLKTVGGLGVGEIAAALLTTPAAVAQRIVRAKRVLRGESFSDLGDLDAVLAVLYLLFNAGYDAPSGDRVVRGELCAEAIRLCGLLVADPRTDRPRVRALLGLMLLHGGRLGARVDDNGDLLLLADQDRARWDRRMVAEGVRVFSSACAGDEHSPFHTEAAIALCHVVPETDWGLVVRLYDELLAVKPSPVVALNRAVAAAMAGGADPDELRRLRQDPVLRDYHRLPAALGALWLRAGEPDIAAELYSEALSRECSAPTRRFLLRQLERCR</sequence>
<gene>
    <name evidence="8" type="ORF">FHR82_002851</name>
</gene>